<organism evidence="2 3">
    <name type="scientific">Eutypa lata (strain UCR-EL1)</name>
    <name type="common">Grapevine dieback disease fungus</name>
    <name type="synonym">Eutypa armeniacae</name>
    <dbReference type="NCBI Taxonomy" id="1287681"/>
    <lineage>
        <taxon>Eukaryota</taxon>
        <taxon>Fungi</taxon>
        <taxon>Dikarya</taxon>
        <taxon>Ascomycota</taxon>
        <taxon>Pezizomycotina</taxon>
        <taxon>Sordariomycetes</taxon>
        <taxon>Xylariomycetidae</taxon>
        <taxon>Xylariales</taxon>
        <taxon>Diatrypaceae</taxon>
        <taxon>Eutypa</taxon>
    </lineage>
</organism>
<dbReference type="AlphaFoldDB" id="M7SEK8"/>
<evidence type="ECO:0000256" key="1">
    <source>
        <dbReference type="SAM" id="MobiDB-lite"/>
    </source>
</evidence>
<reference evidence="3" key="1">
    <citation type="journal article" date="2013" name="Genome Announc.">
        <title>Draft genome sequence of the grapevine dieback fungus Eutypa lata UCR-EL1.</title>
        <authorList>
            <person name="Blanco-Ulate B."/>
            <person name="Rolshausen P.E."/>
            <person name="Cantu D."/>
        </authorList>
    </citation>
    <scope>NUCLEOTIDE SEQUENCE [LARGE SCALE GENOMIC DNA]</scope>
    <source>
        <strain evidence="3">UCR-EL1</strain>
    </source>
</reference>
<dbReference type="Proteomes" id="UP000012174">
    <property type="component" value="Unassembled WGS sequence"/>
</dbReference>
<keyword evidence="3" id="KW-1185">Reference proteome</keyword>
<protein>
    <recommendedName>
        <fullName evidence="4">F-box domain-containing protein</fullName>
    </recommendedName>
</protein>
<dbReference type="EMBL" id="KB707414">
    <property type="protein sequence ID" value="EMR62597.1"/>
    <property type="molecule type" value="Genomic_DNA"/>
</dbReference>
<proteinExistence type="predicted"/>
<dbReference type="OMA" id="WANGIRG"/>
<dbReference type="eggNOG" id="ENOG502RNMX">
    <property type="taxonomic scope" value="Eukaryota"/>
</dbReference>
<accession>M7SEK8</accession>
<feature type="region of interest" description="Disordered" evidence="1">
    <location>
        <begin position="375"/>
        <end position="397"/>
    </location>
</feature>
<sequence length="397" mass="45422">MLLRLIPSVRFDMSMTLQEKVTLASLPQEVKITILAHSHDLDSLLSARAACRTFYAAFLTAPSSLTRAVVSREIGVAVLPEAIQTLKASALRSLPDSDLPAVVFQLLDEDREALLDYRWSLADGIAAVRLHATVDLLTSEFASYYLHWLQVNSKCEKEGPPSMHELARIKRALYRFETYCSLFLSLKGTWHSPKGPDDFDFKAVQVMFLHRFSPWEREQLASAHESLWRLVAPAFNDLAVHDIVWGKEHVTPEKAWIWSHMHAYGDDLEKAEIAMSNEIYRWAERACGYVFWSEERLDKTGLLDRDLVDTPIRVKEEILEMSPTFEEQNESWKAREALWANGIRGYWDKREGLEIMGDLKNTGDLKHWDNLENKGDPYVGDPKNLGDSKNPEDSFIV</sequence>
<evidence type="ECO:0000313" key="2">
    <source>
        <dbReference type="EMBL" id="EMR62597.1"/>
    </source>
</evidence>
<dbReference type="OrthoDB" id="5304511at2759"/>
<feature type="compositionally biased region" description="Basic and acidic residues" evidence="1">
    <location>
        <begin position="384"/>
        <end position="397"/>
    </location>
</feature>
<dbReference type="HOGENOM" id="CLU_047021_1_0_1"/>
<evidence type="ECO:0000313" key="3">
    <source>
        <dbReference type="Proteomes" id="UP000012174"/>
    </source>
</evidence>
<evidence type="ECO:0008006" key="4">
    <source>
        <dbReference type="Google" id="ProtNLM"/>
    </source>
</evidence>
<dbReference type="KEGG" id="ela:UCREL1_10477"/>
<name>M7SEK8_EUTLA</name>
<gene>
    <name evidence="2" type="ORF">UCREL1_10477</name>
</gene>